<evidence type="ECO:0000313" key="4">
    <source>
        <dbReference type="Proteomes" id="UP000490939"/>
    </source>
</evidence>
<accession>A0A8H3VHT0</accession>
<organism evidence="3 4">
    <name type="scientific">Venturia inaequalis</name>
    <name type="common">Apple scab fungus</name>
    <dbReference type="NCBI Taxonomy" id="5025"/>
    <lineage>
        <taxon>Eukaryota</taxon>
        <taxon>Fungi</taxon>
        <taxon>Dikarya</taxon>
        <taxon>Ascomycota</taxon>
        <taxon>Pezizomycotina</taxon>
        <taxon>Dothideomycetes</taxon>
        <taxon>Pleosporomycetidae</taxon>
        <taxon>Venturiales</taxon>
        <taxon>Venturiaceae</taxon>
        <taxon>Venturia</taxon>
    </lineage>
</organism>
<feature type="compositionally biased region" description="Polar residues" evidence="1">
    <location>
        <begin position="825"/>
        <end position="836"/>
    </location>
</feature>
<dbReference type="Proteomes" id="UP000490939">
    <property type="component" value="Unassembled WGS sequence"/>
</dbReference>
<dbReference type="SUPFAM" id="SSF50729">
    <property type="entry name" value="PH domain-like"/>
    <property type="match status" value="1"/>
</dbReference>
<keyword evidence="4" id="KW-1185">Reference proteome</keyword>
<dbReference type="AlphaFoldDB" id="A0A8H3VHT0"/>
<dbReference type="InterPro" id="IPR011993">
    <property type="entry name" value="PH-like_dom_sf"/>
</dbReference>
<feature type="region of interest" description="Disordered" evidence="1">
    <location>
        <begin position="1"/>
        <end position="100"/>
    </location>
</feature>
<evidence type="ECO:0000313" key="3">
    <source>
        <dbReference type="EMBL" id="KAE9987742.1"/>
    </source>
</evidence>
<dbReference type="InterPro" id="IPR058155">
    <property type="entry name" value="Skg3/CAF120-like_PH"/>
</dbReference>
<dbReference type="Gene3D" id="2.30.29.30">
    <property type="entry name" value="Pleckstrin-homology domain (PH domain)/Phosphotyrosine-binding domain (PTB)"/>
    <property type="match status" value="1"/>
</dbReference>
<feature type="compositionally biased region" description="Low complexity" evidence="1">
    <location>
        <begin position="911"/>
        <end position="924"/>
    </location>
</feature>
<dbReference type="PROSITE" id="PS50003">
    <property type="entry name" value="PH_DOMAIN"/>
    <property type="match status" value="1"/>
</dbReference>
<dbReference type="InterPro" id="IPR001849">
    <property type="entry name" value="PH_domain"/>
</dbReference>
<feature type="region of interest" description="Disordered" evidence="1">
    <location>
        <begin position="562"/>
        <end position="668"/>
    </location>
</feature>
<feature type="compositionally biased region" description="Low complexity" evidence="1">
    <location>
        <begin position="946"/>
        <end position="967"/>
    </location>
</feature>
<dbReference type="EMBL" id="WNWR01000227">
    <property type="protein sequence ID" value="KAE9987742.1"/>
    <property type="molecule type" value="Genomic_DNA"/>
</dbReference>
<feature type="compositionally biased region" description="Polar residues" evidence="1">
    <location>
        <begin position="49"/>
        <end position="81"/>
    </location>
</feature>
<feature type="compositionally biased region" description="Basic and acidic residues" evidence="1">
    <location>
        <begin position="837"/>
        <end position="846"/>
    </location>
</feature>
<feature type="compositionally biased region" description="Low complexity" evidence="1">
    <location>
        <begin position="866"/>
        <end position="880"/>
    </location>
</feature>
<feature type="compositionally biased region" description="Basic and acidic residues" evidence="1">
    <location>
        <begin position="602"/>
        <end position="616"/>
    </location>
</feature>
<dbReference type="FunFam" id="2.30.29.30:FF:000203">
    <property type="entry name" value="PH domain-containing protein"/>
    <property type="match status" value="1"/>
</dbReference>
<dbReference type="SMART" id="SM00233">
    <property type="entry name" value="PH"/>
    <property type="match status" value="1"/>
</dbReference>
<proteinExistence type="predicted"/>
<evidence type="ECO:0000256" key="1">
    <source>
        <dbReference type="SAM" id="MobiDB-lite"/>
    </source>
</evidence>
<feature type="compositionally biased region" description="Polar residues" evidence="1">
    <location>
        <begin position="508"/>
        <end position="521"/>
    </location>
</feature>
<gene>
    <name evidence="3" type="ORF">EG327_003645</name>
</gene>
<feature type="compositionally biased region" description="Low complexity" evidence="1">
    <location>
        <begin position="84"/>
        <end position="98"/>
    </location>
</feature>
<feature type="compositionally biased region" description="Polar residues" evidence="1">
    <location>
        <begin position="529"/>
        <end position="543"/>
    </location>
</feature>
<feature type="region of interest" description="Disordered" evidence="1">
    <location>
        <begin position="497"/>
        <end position="550"/>
    </location>
</feature>
<feature type="region of interest" description="Disordered" evidence="1">
    <location>
        <begin position="681"/>
        <end position="736"/>
    </location>
</feature>
<evidence type="ECO:0000259" key="2">
    <source>
        <dbReference type="PROSITE" id="PS50003"/>
    </source>
</evidence>
<dbReference type="Pfam" id="PF25381">
    <property type="entry name" value="PH_26"/>
    <property type="match status" value="1"/>
</dbReference>
<comment type="caution">
    <text evidence="3">The sequence shown here is derived from an EMBL/GenBank/DDBJ whole genome shotgun (WGS) entry which is preliminary data.</text>
</comment>
<feature type="compositionally biased region" description="Polar residues" evidence="1">
    <location>
        <begin position="651"/>
        <end position="661"/>
    </location>
</feature>
<sequence>MARRSRVSSFLSQWSHQPQSPTPSSPVDATPPKEANVKVAPTKLDDSASHQTFAHTPGSSSANLHDFSNQTSTSPSPNAAQRTRAASGSSRPSSRPASMVQTYQPPLMEVVSDTPPELQPIFTFLNSHSNKLYQEGYFLKLHDLDGRGRPSANRTWEECFAQLVGTVLSLWDAAELDSAGEDGEVTPAFINLADASIKMLETLPMNENEGATLQNVLSISTAANNRYLLHFNSLNALTQWTAGIRLAMYEHATLQEAYTGSLIAGKGKQLNNIRQVMERSKFKHEDWARVRFGAGTPWRRCWFVITPPDEKEYQKMQKKSAKKNMYDKAPVLKGNLKFYETSKVTKKTMPIATISNAYSAYAIYPQSKPLIDQSTLVKVEGKITIHSKQESVTEGLVFVMPETHPAVSGFEMMLRFLFPVWDTFALYGRPNRLIADVLDQRGLMFAMPKDRRYGYLEILDVAGLIHAENSTRWGEREWRKNMKELTSKRMLAISDGGVETLRHRKSASRTSLPARSRSNTLRFDDAPSGRSTPQGYSTPTRTGTAPVDLSLHHRRSASEVHGFRDRFVRDTPSALSQRSQAYGNETLPPLPPPHGQGTGENGARRTTLDSSSEHSAEAPSPDRQVPPELKAMTARSPPPGPVGAPPRFAHTPSQKPRTKPNQAHDLRRGQSDLDQATLSQMAEATQGRSNQAGAVQGQSRPLDQHSGPPMNGYQGGYDNGYRSNDKYQQSGLLNPKPLATIPASPFIEQASPILDRAGEQELQTQNARMLTQNAAVNMAMPIGQGHNGGGISPGELSRKLSRETPGLDGAGSTFSFRKPVGGPAPTQQGYPQQRQESPQRLRKDIPPNEMLPPSQPWPNTQPPNPYNQQQQGYPQGYNDYLTQQQQGPTYAGPGRADPRRGQSPYRQPGYPLQQQQQQQQPLLPNGSQQAPIRGGSPAQQWPNAQPPIQQQGPPRQPRPQGQGQQWI</sequence>
<protein>
    <recommendedName>
        <fullName evidence="2">PH domain-containing protein</fullName>
    </recommendedName>
</protein>
<feature type="compositionally biased region" description="Polar residues" evidence="1">
    <location>
        <begin position="681"/>
        <end position="701"/>
    </location>
</feature>
<feature type="compositionally biased region" description="Polar residues" evidence="1">
    <location>
        <begin position="573"/>
        <end position="583"/>
    </location>
</feature>
<name>A0A8H3VHT0_VENIN</name>
<feature type="domain" description="PH" evidence="2">
    <location>
        <begin position="131"/>
        <end position="249"/>
    </location>
</feature>
<feature type="compositionally biased region" description="Pro residues" evidence="1">
    <location>
        <begin position="849"/>
        <end position="865"/>
    </location>
</feature>
<feature type="region of interest" description="Disordered" evidence="1">
    <location>
        <begin position="780"/>
        <end position="967"/>
    </location>
</feature>
<reference evidence="3 4" key="1">
    <citation type="submission" date="2019-07" db="EMBL/GenBank/DDBJ databases">
        <title>Venturia inaequalis Genome Resource.</title>
        <authorList>
            <person name="Lichtner F.J."/>
        </authorList>
    </citation>
    <scope>NUCLEOTIDE SEQUENCE [LARGE SCALE GENOMIC DNA]</scope>
    <source>
        <strain evidence="3 4">DMI_063113</strain>
    </source>
</reference>